<sequence length="147" mass="16159">MNKLLYLTLLVYILLITVTISSASPAPTINKRWCKCLTAFANFNSTRSSGPFRGGVTYFQHEDGTTTVFGAFTGGFRQGCHYNFTIVKNNKVIYDLTSGLNVRINRDGSTQPFNHTFNDLSLTCGSHPILDPYTMVQGDGESGGAKF</sequence>
<evidence type="ECO:0000313" key="4">
    <source>
        <dbReference type="Proteomes" id="UP000247702"/>
    </source>
</evidence>
<evidence type="ECO:0000313" key="3">
    <source>
        <dbReference type="EMBL" id="GES73402.1"/>
    </source>
</evidence>
<evidence type="ECO:0000256" key="1">
    <source>
        <dbReference type="SAM" id="SignalP"/>
    </source>
</evidence>
<name>A0A2Z6QN91_9GLOM</name>
<dbReference type="EMBL" id="BEXD01000984">
    <property type="protein sequence ID" value="GBB91510.1"/>
    <property type="molecule type" value="Genomic_DNA"/>
</dbReference>
<dbReference type="OrthoDB" id="2303836at2759"/>
<reference evidence="3" key="2">
    <citation type="submission" date="2019-10" db="EMBL/GenBank/DDBJ databases">
        <title>Conservation and host-specific expression of non-tandemly repeated heterogenous ribosome RNA gene in arbuscular mycorrhizal fungi.</title>
        <authorList>
            <person name="Maeda T."/>
            <person name="Kobayashi Y."/>
            <person name="Nakagawa T."/>
            <person name="Ezawa T."/>
            <person name="Yamaguchi K."/>
            <person name="Bino T."/>
            <person name="Nishimoto Y."/>
            <person name="Shigenobu S."/>
            <person name="Kawaguchi M."/>
        </authorList>
    </citation>
    <scope>NUCLEOTIDE SEQUENCE</scope>
    <source>
        <strain evidence="3">HR1</strain>
    </source>
</reference>
<keyword evidence="1" id="KW-0732">Signal</keyword>
<dbReference type="Proteomes" id="UP000247702">
    <property type="component" value="Unassembled WGS sequence"/>
</dbReference>
<dbReference type="EMBL" id="BLAL01000006">
    <property type="protein sequence ID" value="GES73402.1"/>
    <property type="molecule type" value="Genomic_DNA"/>
</dbReference>
<dbReference type="AlphaFoldDB" id="A0A2Z6QN91"/>
<evidence type="ECO:0000313" key="2">
    <source>
        <dbReference type="EMBL" id="GBB91510.1"/>
    </source>
</evidence>
<feature type="chain" id="PRO_5033340495" evidence="1">
    <location>
        <begin position="24"/>
        <end position="147"/>
    </location>
</feature>
<accession>A0A2Z6QN91</accession>
<feature type="signal peptide" evidence="1">
    <location>
        <begin position="1"/>
        <end position="23"/>
    </location>
</feature>
<keyword evidence="4" id="KW-1185">Reference proteome</keyword>
<organism evidence="2 4">
    <name type="scientific">Rhizophagus clarus</name>
    <dbReference type="NCBI Taxonomy" id="94130"/>
    <lineage>
        <taxon>Eukaryota</taxon>
        <taxon>Fungi</taxon>
        <taxon>Fungi incertae sedis</taxon>
        <taxon>Mucoromycota</taxon>
        <taxon>Glomeromycotina</taxon>
        <taxon>Glomeromycetes</taxon>
        <taxon>Glomerales</taxon>
        <taxon>Glomeraceae</taxon>
        <taxon>Rhizophagus</taxon>
    </lineage>
</organism>
<dbReference type="Proteomes" id="UP000615446">
    <property type="component" value="Unassembled WGS sequence"/>
</dbReference>
<comment type="caution">
    <text evidence="2">The sequence shown here is derived from an EMBL/GenBank/DDBJ whole genome shotgun (WGS) entry which is preliminary data.</text>
</comment>
<proteinExistence type="predicted"/>
<gene>
    <name evidence="3" type="ORF">RCL2_000094100</name>
    <name evidence="2" type="ORF">RclHR1_18840002</name>
</gene>
<protein>
    <submittedName>
        <fullName evidence="2">Uncharacterized protein</fullName>
    </submittedName>
</protein>
<reference evidence="2 4" key="1">
    <citation type="submission" date="2017-11" db="EMBL/GenBank/DDBJ databases">
        <title>The genome of Rhizophagus clarus HR1 reveals common genetic basis of auxotrophy among arbuscular mycorrhizal fungi.</title>
        <authorList>
            <person name="Kobayashi Y."/>
        </authorList>
    </citation>
    <scope>NUCLEOTIDE SEQUENCE [LARGE SCALE GENOMIC DNA]</scope>
    <source>
        <strain evidence="2 4">HR1</strain>
    </source>
</reference>